<sequence>MGQGQSAPRTGRTNAQQEQQQQEQRAGRRAAAPRGTAERAWRARARFSPYGLFSSPAGGRTAGRATPAAETGPQRMSVDSIPPAEASEAAVPADSERPAAAAAADGGRPAPSERWRVSRVQLQAGNELISRMIGQSVISSVTQELERRNAVFERMGPLAAAAGLPGQSRRPASRLPRYTLPQAGRFELFSRVSIFLQTLLQAGVDAQISAVSSGSPQASRANSSSTASASEDRPGEHPEEHPGESPGESPGENTAPAAGASPATRENNTLFRLFLLPDAIEQALESYADAHGPPSPQQQQQQGADSPAAGEQQSSSSGNDASHSAPGQPARPRELTEDEQQRAEQQRVREEKLQRLRNIAQAMGDERRGVEFPVMMLGVRLNPDVFRQAHAAMDDQAGPPAGNGSPSSPTPPANAGTGASSLVAEPSAVAMQDMHMSSSSLTDAASVRSSRSILGRVRGLLPSLIEHV</sequence>
<feature type="non-terminal residue" evidence="1">
    <location>
        <position position="468"/>
    </location>
</feature>
<keyword evidence="2" id="KW-1185">Reference proteome</keyword>
<evidence type="ECO:0000313" key="1">
    <source>
        <dbReference type="EMBL" id="KAJ2798198.1"/>
    </source>
</evidence>
<dbReference type="Proteomes" id="UP001140087">
    <property type="component" value="Unassembled WGS sequence"/>
</dbReference>
<name>A0ACC1KZP7_9FUNG</name>
<gene>
    <name evidence="1" type="ORF">H4R21_004027</name>
</gene>
<organism evidence="1 2">
    <name type="scientific">Coemansia helicoidea</name>
    <dbReference type="NCBI Taxonomy" id="1286919"/>
    <lineage>
        <taxon>Eukaryota</taxon>
        <taxon>Fungi</taxon>
        <taxon>Fungi incertae sedis</taxon>
        <taxon>Zoopagomycota</taxon>
        <taxon>Kickxellomycotina</taxon>
        <taxon>Kickxellomycetes</taxon>
        <taxon>Kickxellales</taxon>
        <taxon>Kickxellaceae</taxon>
        <taxon>Coemansia</taxon>
    </lineage>
</organism>
<proteinExistence type="predicted"/>
<accession>A0ACC1KZP7</accession>
<evidence type="ECO:0000313" key="2">
    <source>
        <dbReference type="Proteomes" id="UP001140087"/>
    </source>
</evidence>
<comment type="caution">
    <text evidence="1">The sequence shown here is derived from an EMBL/GenBank/DDBJ whole genome shotgun (WGS) entry which is preliminary data.</text>
</comment>
<dbReference type="EMBL" id="JANBUN010001424">
    <property type="protein sequence ID" value="KAJ2798198.1"/>
    <property type="molecule type" value="Genomic_DNA"/>
</dbReference>
<protein>
    <submittedName>
        <fullName evidence="1">Uncharacterized protein</fullName>
    </submittedName>
</protein>
<reference evidence="1" key="1">
    <citation type="submission" date="2022-07" db="EMBL/GenBank/DDBJ databases">
        <title>Phylogenomic reconstructions and comparative analyses of Kickxellomycotina fungi.</title>
        <authorList>
            <person name="Reynolds N.K."/>
            <person name="Stajich J.E."/>
            <person name="Barry K."/>
            <person name="Grigoriev I.V."/>
            <person name="Crous P."/>
            <person name="Smith M.E."/>
        </authorList>
    </citation>
    <scope>NUCLEOTIDE SEQUENCE</scope>
    <source>
        <strain evidence="1">BCRC 34780</strain>
    </source>
</reference>